<dbReference type="PROSITE" id="PS50005">
    <property type="entry name" value="TPR"/>
    <property type="match status" value="1"/>
</dbReference>
<dbReference type="Proteomes" id="UP000261080">
    <property type="component" value="Unassembled WGS sequence"/>
</dbReference>
<feature type="transmembrane region" description="Helical" evidence="2">
    <location>
        <begin position="37"/>
        <end position="57"/>
    </location>
</feature>
<dbReference type="GeneID" id="97192562"/>
<protein>
    <recommendedName>
        <fullName evidence="3">GH29D-like beta-sandwich domain-containing protein</fullName>
    </recommendedName>
</protein>
<dbReference type="SUPFAM" id="SSF48452">
    <property type="entry name" value="TPR-like"/>
    <property type="match status" value="1"/>
</dbReference>
<keyword evidence="2" id="KW-0812">Transmembrane</keyword>
<keyword evidence="1" id="KW-0802">TPR repeat</keyword>
<reference evidence="4 5" key="1">
    <citation type="submission" date="2018-08" db="EMBL/GenBank/DDBJ databases">
        <title>A genome reference for cultivated species of the human gut microbiota.</title>
        <authorList>
            <person name="Zou Y."/>
            <person name="Xue W."/>
            <person name="Luo G."/>
        </authorList>
    </citation>
    <scope>NUCLEOTIDE SEQUENCE [LARGE SCALE GENOMIC DNA]</scope>
    <source>
        <strain evidence="4 5">AF37-2AT</strain>
    </source>
</reference>
<accession>A0A3E3K605</accession>
<dbReference type="RefSeq" id="WP_024732445.1">
    <property type="nucleotide sequence ID" value="NZ_BAABYU010000001.1"/>
</dbReference>
<evidence type="ECO:0000313" key="4">
    <source>
        <dbReference type="EMBL" id="RGE90134.1"/>
    </source>
</evidence>
<comment type="caution">
    <text evidence="4">The sequence shown here is derived from an EMBL/GenBank/DDBJ whole genome shotgun (WGS) entry which is preliminary data.</text>
</comment>
<dbReference type="Gene3D" id="1.25.40.10">
    <property type="entry name" value="Tetratricopeptide repeat domain"/>
    <property type="match status" value="1"/>
</dbReference>
<keyword evidence="5" id="KW-1185">Reference proteome</keyword>
<feature type="domain" description="GH29D-like beta-sandwich" evidence="3">
    <location>
        <begin position="261"/>
        <end position="326"/>
    </location>
</feature>
<dbReference type="InterPro" id="IPR019734">
    <property type="entry name" value="TPR_rpt"/>
</dbReference>
<keyword evidence="2" id="KW-1133">Transmembrane helix</keyword>
<dbReference type="InterPro" id="IPR011990">
    <property type="entry name" value="TPR-like_helical_dom_sf"/>
</dbReference>
<feature type="repeat" description="TPR" evidence="1">
    <location>
        <begin position="95"/>
        <end position="128"/>
    </location>
</feature>
<dbReference type="Pfam" id="PF13290">
    <property type="entry name" value="CHB_HEX_C_1"/>
    <property type="match status" value="2"/>
</dbReference>
<dbReference type="InterPro" id="IPR059177">
    <property type="entry name" value="GH29D-like_dom"/>
</dbReference>
<name>A0A3E3K605_9FIRM</name>
<keyword evidence="2" id="KW-0472">Membrane</keyword>
<dbReference type="EMBL" id="QVLX01000001">
    <property type="protein sequence ID" value="RGE90134.1"/>
    <property type="molecule type" value="Genomic_DNA"/>
</dbReference>
<gene>
    <name evidence="4" type="ORF">DW016_02490</name>
</gene>
<proteinExistence type="predicted"/>
<organism evidence="4 5">
    <name type="scientific">Sellimonas intestinalis</name>
    <dbReference type="NCBI Taxonomy" id="1653434"/>
    <lineage>
        <taxon>Bacteria</taxon>
        <taxon>Bacillati</taxon>
        <taxon>Bacillota</taxon>
        <taxon>Clostridia</taxon>
        <taxon>Lachnospirales</taxon>
        <taxon>Lachnospiraceae</taxon>
        <taxon>Sellimonas</taxon>
    </lineage>
</organism>
<evidence type="ECO:0000256" key="1">
    <source>
        <dbReference type="PROSITE-ProRule" id="PRU00339"/>
    </source>
</evidence>
<dbReference type="AlphaFoldDB" id="A0A3E3K605"/>
<evidence type="ECO:0000256" key="2">
    <source>
        <dbReference type="SAM" id="Phobius"/>
    </source>
</evidence>
<evidence type="ECO:0000313" key="5">
    <source>
        <dbReference type="Proteomes" id="UP000261080"/>
    </source>
</evidence>
<evidence type="ECO:0000259" key="3">
    <source>
        <dbReference type="Pfam" id="PF13290"/>
    </source>
</evidence>
<sequence>MQRMTNPGDRLSEEEIRRRRRRAKAERMRRKRRLRRLVILGMILIVAAVVGAGILIYRNTYTGVVNRGKRAEINGNDTKAEALYLKAIEKKGEKKEAYFRLASLYHDQNKDDDADALLQEAVDSHPDSVGVYQAMVEYYEDTDQTEKIAYLMSTCTNGQILTELQDYVARVPEFSLDDEKEYDNVQELTLSSEEDGTIYYTVDGSKATTEGTEYKEPIQINKEGKTTVRAIFVNKKGIESVEVQKTYMIRFPVAEAPAVSPTTGQYKEPISVEVQVPEGYTAYYTTDGSEPSDQSVKYTGAFPLYQDTELNVVLIDGNGKKSEITTRKYQIRS</sequence>
<dbReference type="OrthoDB" id="9802197at2"/>
<feature type="domain" description="GH29D-like beta-sandwich" evidence="3">
    <location>
        <begin position="180"/>
        <end position="240"/>
    </location>
</feature>